<accession>A0A3M9MT68</accession>
<sequence>MGPIKVNRTLEEEIRQVLFLHKLIRGFELKGIKKNFITLLVLTAILIGFSFFSDLDFLIGFYIVMLGTWLIFLTRFLLKMKSFHVKKESLKKTSEEKFNPDEDYFLEFNEEFVKFTTDKTSTELKWGYFRAYLAEVDTIYLLMEQVNATWSFSKDEIGVDALSDLKRIAKEKLPYLQY</sequence>
<evidence type="ECO:0008006" key="4">
    <source>
        <dbReference type="Google" id="ProtNLM"/>
    </source>
</evidence>
<dbReference type="RefSeq" id="WP_123126546.1">
    <property type="nucleotide sequence ID" value="NZ_RJJD01000004.1"/>
</dbReference>
<protein>
    <recommendedName>
        <fullName evidence="4">YcxB family protein</fullName>
    </recommendedName>
</protein>
<reference evidence="2 3" key="1">
    <citation type="submission" date="2018-11" db="EMBL/GenBank/DDBJ databases">
        <title>Rufibacter latericius sp. nov., isolated from water in Baiyang Lake.</title>
        <authorList>
            <person name="Yang Y."/>
        </authorList>
    </citation>
    <scope>NUCLEOTIDE SEQUENCE [LARGE SCALE GENOMIC DNA]</scope>
    <source>
        <strain evidence="2 3">R-22-1c-1</strain>
    </source>
</reference>
<dbReference type="OrthoDB" id="851295at2"/>
<dbReference type="EMBL" id="RJJD01000004">
    <property type="protein sequence ID" value="RNI28689.1"/>
    <property type="molecule type" value="Genomic_DNA"/>
</dbReference>
<comment type="caution">
    <text evidence="2">The sequence shown here is derived from an EMBL/GenBank/DDBJ whole genome shotgun (WGS) entry which is preliminary data.</text>
</comment>
<keyword evidence="1" id="KW-0472">Membrane</keyword>
<keyword evidence="1" id="KW-0812">Transmembrane</keyword>
<dbReference type="Proteomes" id="UP000272117">
    <property type="component" value="Unassembled WGS sequence"/>
</dbReference>
<gene>
    <name evidence="2" type="ORF">EFB08_08625</name>
</gene>
<feature type="transmembrane region" description="Helical" evidence="1">
    <location>
        <begin position="35"/>
        <end position="53"/>
    </location>
</feature>
<keyword evidence="1" id="KW-1133">Transmembrane helix</keyword>
<dbReference type="AlphaFoldDB" id="A0A3M9MT68"/>
<keyword evidence="3" id="KW-1185">Reference proteome</keyword>
<evidence type="ECO:0000313" key="3">
    <source>
        <dbReference type="Proteomes" id="UP000272117"/>
    </source>
</evidence>
<organism evidence="2 3">
    <name type="scientific">Rufibacter latericius</name>
    <dbReference type="NCBI Taxonomy" id="2487040"/>
    <lineage>
        <taxon>Bacteria</taxon>
        <taxon>Pseudomonadati</taxon>
        <taxon>Bacteroidota</taxon>
        <taxon>Cytophagia</taxon>
        <taxon>Cytophagales</taxon>
        <taxon>Hymenobacteraceae</taxon>
        <taxon>Rufibacter</taxon>
    </lineage>
</organism>
<evidence type="ECO:0000313" key="2">
    <source>
        <dbReference type="EMBL" id="RNI28689.1"/>
    </source>
</evidence>
<feature type="transmembrane region" description="Helical" evidence="1">
    <location>
        <begin position="59"/>
        <end position="78"/>
    </location>
</feature>
<name>A0A3M9MT68_9BACT</name>
<evidence type="ECO:0000256" key="1">
    <source>
        <dbReference type="SAM" id="Phobius"/>
    </source>
</evidence>
<proteinExistence type="predicted"/>